<dbReference type="Proteomes" id="UP000244496">
    <property type="component" value="Plasmid unnamed1"/>
</dbReference>
<dbReference type="EMBL" id="CP028919">
    <property type="protein sequence ID" value="AWB50605.1"/>
    <property type="molecule type" value="Genomic_DNA"/>
</dbReference>
<dbReference type="AlphaFoldDB" id="A0A2S0US18"/>
<evidence type="ECO:0000313" key="2">
    <source>
        <dbReference type="EMBL" id="AWB50605.1"/>
    </source>
</evidence>
<evidence type="ECO:0000256" key="1">
    <source>
        <dbReference type="SAM" id="SignalP"/>
    </source>
</evidence>
<sequence>MIRKTLAAALAATLFAGAVFADENTQVRDIDVEADIAAINNPAAAAYWTNVADDLENAIVARITNRTSDDGVKISVDISEVELANAFENVTNVAETKMVGQVNVTSDTDNTEFNSYELTVSVEEALPFFPPGTTVVMITRDTPEYYKAMVEAFAEAVVKRL</sequence>
<proteinExistence type="predicted"/>
<organism evidence="2 3">
    <name type="scientific">Paragemmobacter aquarius</name>
    <dbReference type="NCBI Taxonomy" id="2169400"/>
    <lineage>
        <taxon>Bacteria</taxon>
        <taxon>Pseudomonadati</taxon>
        <taxon>Pseudomonadota</taxon>
        <taxon>Alphaproteobacteria</taxon>
        <taxon>Rhodobacterales</taxon>
        <taxon>Paracoccaceae</taxon>
        <taxon>Paragemmobacter</taxon>
    </lineage>
</organism>
<protein>
    <submittedName>
        <fullName evidence="2">Uncharacterized protein</fullName>
    </submittedName>
</protein>
<accession>A0A2S0US18</accession>
<dbReference type="RefSeq" id="WP_108437410.1">
    <property type="nucleotide sequence ID" value="NZ_CP028919.1"/>
</dbReference>
<keyword evidence="1" id="KW-0732">Signal</keyword>
<geneLocation type="plasmid" evidence="2">
    <name>unnamed1</name>
</geneLocation>
<keyword evidence="2" id="KW-0614">Plasmid</keyword>
<name>A0A2S0US18_9RHOB</name>
<evidence type="ECO:0000313" key="3">
    <source>
        <dbReference type="Proteomes" id="UP000244496"/>
    </source>
</evidence>
<dbReference type="OrthoDB" id="7864986at2"/>
<gene>
    <name evidence="2" type="ORF">HYN69_18565</name>
</gene>
<dbReference type="KEGG" id="geh:HYN69_18565"/>
<keyword evidence="3" id="KW-1185">Reference proteome</keyword>
<feature type="signal peptide" evidence="1">
    <location>
        <begin position="1"/>
        <end position="21"/>
    </location>
</feature>
<reference evidence="2 3" key="1">
    <citation type="submission" date="2018-04" db="EMBL/GenBank/DDBJ databases">
        <title>Genome sequencing of Gemmobacter.</title>
        <authorList>
            <person name="Yi H."/>
            <person name="Baek M.-G."/>
        </authorList>
    </citation>
    <scope>NUCLEOTIDE SEQUENCE [LARGE SCALE GENOMIC DNA]</scope>
    <source>
        <strain evidence="2 3">HYN0069</strain>
        <plasmid evidence="3">Plasmid unnamed1</plasmid>
    </source>
</reference>
<feature type="chain" id="PRO_5015615578" evidence="1">
    <location>
        <begin position="22"/>
        <end position="161"/>
    </location>
</feature>